<evidence type="ECO:0000256" key="11">
    <source>
        <dbReference type="SAM" id="MobiDB-lite"/>
    </source>
</evidence>
<dbReference type="PANTHER" id="PTHR46323:SF2">
    <property type="entry name" value="BETA-GALACTOSIDASE"/>
    <property type="match status" value="1"/>
</dbReference>
<evidence type="ECO:0000256" key="7">
    <source>
        <dbReference type="ARBA" id="ARBA00022837"/>
    </source>
</evidence>
<comment type="subunit">
    <text evidence="4">Monomer.</text>
</comment>
<feature type="chain" id="PRO_5016980907" description="Beta-galactosidase" evidence="12">
    <location>
        <begin position="19"/>
        <end position="1134"/>
    </location>
</feature>
<dbReference type="RefSeq" id="WP_114068507.1">
    <property type="nucleotide sequence ID" value="NZ_CP030850.1"/>
</dbReference>
<organism evidence="14 15">
    <name type="scientific">Runella rosea</name>
    <dbReference type="NCBI Taxonomy" id="2259595"/>
    <lineage>
        <taxon>Bacteria</taxon>
        <taxon>Pseudomonadati</taxon>
        <taxon>Bacteroidota</taxon>
        <taxon>Cytophagia</taxon>
        <taxon>Cytophagales</taxon>
        <taxon>Spirosomataceae</taxon>
        <taxon>Runella</taxon>
    </lineage>
</organism>
<keyword evidence="12" id="KW-0732">Signal</keyword>
<dbReference type="Gene3D" id="2.60.120.260">
    <property type="entry name" value="Galactose-binding domain-like"/>
    <property type="match status" value="1"/>
</dbReference>
<evidence type="ECO:0000256" key="1">
    <source>
        <dbReference type="ARBA" id="ARBA00001412"/>
    </source>
</evidence>
<reference evidence="14 15" key="1">
    <citation type="submission" date="2018-07" db="EMBL/GenBank/DDBJ databases">
        <title>Genome sequencing of Runella.</title>
        <authorList>
            <person name="Baek M.-G."/>
            <person name="Yi H."/>
        </authorList>
    </citation>
    <scope>NUCLEOTIDE SEQUENCE [LARGE SCALE GENOMIC DNA]</scope>
    <source>
        <strain evidence="14 15">HYN0085</strain>
    </source>
</reference>
<dbReference type="EC" id="3.2.1.23" evidence="5 10"/>
<keyword evidence="7" id="KW-0106">Calcium</keyword>
<evidence type="ECO:0000256" key="10">
    <source>
        <dbReference type="RuleBase" id="RU361154"/>
    </source>
</evidence>
<comment type="similarity">
    <text evidence="3 10">Belongs to the glycosyl hydrolase 2 family.</text>
</comment>
<dbReference type="InterPro" id="IPR036156">
    <property type="entry name" value="Beta-gal/glucu_dom_sf"/>
</dbReference>
<evidence type="ECO:0000256" key="12">
    <source>
        <dbReference type="SAM" id="SignalP"/>
    </source>
</evidence>
<dbReference type="AlphaFoldDB" id="A0A344TM68"/>
<evidence type="ECO:0000313" key="15">
    <source>
        <dbReference type="Proteomes" id="UP000251993"/>
    </source>
</evidence>
<dbReference type="InterPro" id="IPR011013">
    <property type="entry name" value="Gal_mutarotase_sf_dom"/>
</dbReference>
<dbReference type="Pfam" id="PF00703">
    <property type="entry name" value="Glyco_hydro_2"/>
    <property type="match status" value="1"/>
</dbReference>
<dbReference type="PROSITE" id="PS00608">
    <property type="entry name" value="GLYCOSYL_HYDROL_F2_2"/>
    <property type="match status" value="1"/>
</dbReference>
<gene>
    <name evidence="14" type="ORF">DR864_19340</name>
</gene>
<dbReference type="InterPro" id="IPR017853">
    <property type="entry name" value="GH"/>
</dbReference>
<dbReference type="Gene3D" id="2.70.98.10">
    <property type="match status" value="1"/>
</dbReference>
<keyword evidence="6 10" id="KW-0378">Hydrolase</keyword>
<sequence length="1134" mass="127681">MRKLSVFLSLLLPCVGFAQDLPDWENPSVISRNTERPHTTIIPYADEASALKSDRAASPFFKSLNGTWKFKWVSHPSKVPGDFFQVNTNISGWDDLPVPSNWQVVGAREGRAYDRPIFTNIKHPFPTKPPRITSDTNAVGLYRTSFTIAPNWQGRDVFLHFAGVQSACYVWVNGLQVGYHEDGMTPAEFNVTKYLRAGENQLTVQVINWSDGSYLEDQDFWRISGIFRDVYLYAAPTIHVRDYYVVTDLDENYQNGTLRVSAFVKNFSAQVQDKYQVKFKLYDPDGRIFQGEFVKNVPMMDPKDESYLTLNVPITSPARWTAETPNLYKLVIQVVDGEGKTAEVLSTRVGFREVTLKNGQLLVNGKAVMFKGVNRHEFDPNTGRTISRESMIKDILLMKQHNINAVRTSHYPNDPLWYDLCDEYGLYVIDEANIESHELWQQKGIVLANNPDWKDAFIARGKAMVERDKNHPSIIIWSLGNESGMGSNFQDMAQIIKLIDPTRPIHYEGRSNYPKTFEEINQPSTNFDINGTMYPSVKVMEAMVEKDPSRPLIICEYAHSMGNSVGNLQEYWDVIEKHPRMQGGFIWDWVDQGLFVKDKNGRSYINHVNYIDGANAGDGLVNPDRTPQPEINEVKHVYQYVKFTPKDTISPQSQTVTLINNYDFLSLSPFKLVWQLLENGRPIQQGEIASLTAAAGKSQNVTIPFTIPGGAGGEYFLNLSLKLKENMPWASTGHEVAFQQMYIKTSPTPKPFLTWPTNATVKVGLIRGGGIQLTNSQFKVVFDRKLVGISSFVYKNHELIGQPLQPEFWRVPTDNDEGGGSAGFAERWRMAGLDSLRRIGGDIRVEQISPSIARVHTQTTWVGKVGTSIVHKTTYTVYGSGDMQVKNSVLVNGNNVPPLPKVGMQMQLPSVYRNLSWYGRGPFESYSDRKTAALIGEYSGKVLDQHFPYIMAQENGNKTDVRWAAVTDSLGFGWLVIGEPTLNFSAKDYTDADLLAAKTTQNLPRGMVTVLHFDHQMMGLGGDDSWTPRTHPEFLLTEKEYNYSFRLRPLDATVQIGTVVQTVLPEITAQSQAASELGAPAAIVKEAPTGVVSDEDQEAAIKKAEARKYVKKKPTRRKSSSKKKKSSSKKKKKR</sequence>
<dbReference type="EMBL" id="CP030850">
    <property type="protein sequence ID" value="AXE19739.1"/>
    <property type="molecule type" value="Genomic_DNA"/>
</dbReference>
<dbReference type="InterPro" id="IPR006101">
    <property type="entry name" value="Glyco_hydro_2"/>
</dbReference>
<evidence type="ECO:0000313" key="14">
    <source>
        <dbReference type="EMBL" id="AXE19739.1"/>
    </source>
</evidence>
<dbReference type="Pfam" id="PF16353">
    <property type="entry name" value="LacZ_4"/>
    <property type="match status" value="1"/>
</dbReference>
<dbReference type="InterPro" id="IPR006102">
    <property type="entry name" value="Ig-like_GH2"/>
</dbReference>
<keyword evidence="8 10" id="KW-0326">Glycosidase</keyword>
<proteinExistence type="inferred from homology"/>
<evidence type="ECO:0000256" key="2">
    <source>
        <dbReference type="ARBA" id="ARBA00001913"/>
    </source>
</evidence>
<dbReference type="SUPFAM" id="SSF49785">
    <property type="entry name" value="Galactose-binding domain-like"/>
    <property type="match status" value="1"/>
</dbReference>
<dbReference type="InterPro" id="IPR006103">
    <property type="entry name" value="Glyco_hydro_2_cat"/>
</dbReference>
<dbReference type="Proteomes" id="UP000251993">
    <property type="component" value="Chromosome"/>
</dbReference>
<evidence type="ECO:0000256" key="6">
    <source>
        <dbReference type="ARBA" id="ARBA00022801"/>
    </source>
</evidence>
<dbReference type="Pfam" id="PF02836">
    <property type="entry name" value="Glyco_hydro_2_C"/>
    <property type="match status" value="1"/>
</dbReference>
<evidence type="ECO:0000256" key="8">
    <source>
        <dbReference type="ARBA" id="ARBA00023295"/>
    </source>
</evidence>
<feature type="region of interest" description="Disordered" evidence="11">
    <location>
        <begin position="1105"/>
        <end position="1134"/>
    </location>
</feature>
<dbReference type="SUPFAM" id="SSF74650">
    <property type="entry name" value="Galactose mutarotase-like"/>
    <property type="match status" value="1"/>
</dbReference>
<evidence type="ECO:0000256" key="5">
    <source>
        <dbReference type="ARBA" id="ARBA00012756"/>
    </source>
</evidence>
<dbReference type="InterPro" id="IPR050347">
    <property type="entry name" value="Bact_Beta-galactosidase"/>
</dbReference>
<dbReference type="InterPro" id="IPR008979">
    <property type="entry name" value="Galactose-bd-like_sf"/>
</dbReference>
<protein>
    <recommendedName>
        <fullName evidence="5 10">Beta-galactosidase</fullName>
        <ecNumber evidence="5 10">3.2.1.23</ecNumber>
    </recommendedName>
    <alternativeName>
        <fullName evidence="9 10">Lactase</fullName>
    </alternativeName>
</protein>
<dbReference type="Gene3D" id="2.60.40.10">
    <property type="entry name" value="Immunoglobulins"/>
    <property type="match status" value="2"/>
</dbReference>
<dbReference type="SMART" id="SM01038">
    <property type="entry name" value="Bgal_small_N"/>
    <property type="match status" value="1"/>
</dbReference>
<dbReference type="GO" id="GO:0009341">
    <property type="term" value="C:beta-galactosidase complex"/>
    <property type="evidence" value="ECO:0007669"/>
    <property type="project" value="InterPro"/>
</dbReference>
<dbReference type="InterPro" id="IPR032312">
    <property type="entry name" value="LacZ_4"/>
</dbReference>
<dbReference type="PRINTS" id="PR00132">
    <property type="entry name" value="GLHYDRLASE2"/>
</dbReference>
<dbReference type="GO" id="GO:0004565">
    <property type="term" value="F:beta-galactosidase activity"/>
    <property type="evidence" value="ECO:0007669"/>
    <property type="project" value="UniProtKB-EC"/>
</dbReference>
<feature type="domain" description="Beta galactosidase small chain/" evidence="13">
    <location>
        <begin position="772"/>
        <end position="1048"/>
    </location>
</feature>
<feature type="signal peptide" evidence="12">
    <location>
        <begin position="1"/>
        <end position="18"/>
    </location>
</feature>
<evidence type="ECO:0000256" key="9">
    <source>
        <dbReference type="ARBA" id="ARBA00032230"/>
    </source>
</evidence>
<dbReference type="Pfam" id="PF02929">
    <property type="entry name" value="Bgal_small_N"/>
    <property type="match status" value="1"/>
</dbReference>
<comment type="cofactor">
    <cofactor evidence="2">
        <name>Ca(2+)</name>
        <dbReference type="ChEBI" id="CHEBI:29108"/>
    </cofactor>
</comment>
<dbReference type="KEGG" id="run:DR864_19340"/>
<evidence type="ECO:0000256" key="3">
    <source>
        <dbReference type="ARBA" id="ARBA00007401"/>
    </source>
</evidence>
<dbReference type="InterPro" id="IPR013783">
    <property type="entry name" value="Ig-like_fold"/>
</dbReference>
<dbReference type="OrthoDB" id="857501at2"/>
<dbReference type="InterPro" id="IPR023232">
    <property type="entry name" value="Glyco_hydro_2_AS"/>
</dbReference>
<dbReference type="Pfam" id="PF02837">
    <property type="entry name" value="Glyco_hydro_2_N"/>
    <property type="match status" value="1"/>
</dbReference>
<dbReference type="Gene3D" id="3.20.20.80">
    <property type="entry name" value="Glycosidases"/>
    <property type="match status" value="1"/>
</dbReference>
<accession>A0A344TM68</accession>
<dbReference type="GO" id="GO:0005990">
    <property type="term" value="P:lactose catabolic process"/>
    <property type="evidence" value="ECO:0007669"/>
    <property type="project" value="TreeGrafter"/>
</dbReference>
<evidence type="ECO:0000256" key="4">
    <source>
        <dbReference type="ARBA" id="ARBA00011245"/>
    </source>
</evidence>
<dbReference type="PANTHER" id="PTHR46323">
    <property type="entry name" value="BETA-GALACTOSIDASE"/>
    <property type="match status" value="1"/>
</dbReference>
<dbReference type="SUPFAM" id="SSF51445">
    <property type="entry name" value="(Trans)glycosidases"/>
    <property type="match status" value="1"/>
</dbReference>
<dbReference type="InterPro" id="IPR006104">
    <property type="entry name" value="Glyco_hydro_2_N"/>
</dbReference>
<evidence type="ECO:0000259" key="13">
    <source>
        <dbReference type="SMART" id="SM01038"/>
    </source>
</evidence>
<name>A0A344TM68_9BACT</name>
<dbReference type="GO" id="GO:0030246">
    <property type="term" value="F:carbohydrate binding"/>
    <property type="evidence" value="ECO:0007669"/>
    <property type="project" value="InterPro"/>
</dbReference>
<dbReference type="SUPFAM" id="SSF49303">
    <property type="entry name" value="beta-Galactosidase/glucuronidase domain"/>
    <property type="match status" value="2"/>
</dbReference>
<dbReference type="InterPro" id="IPR004199">
    <property type="entry name" value="B-gal_small/dom_5"/>
</dbReference>
<dbReference type="PROSITE" id="PS00719">
    <property type="entry name" value="GLYCOSYL_HYDROL_F2_1"/>
    <property type="match status" value="1"/>
</dbReference>
<keyword evidence="15" id="KW-1185">Reference proteome</keyword>
<dbReference type="InterPro" id="IPR023230">
    <property type="entry name" value="Glyco_hydro_2_CS"/>
</dbReference>
<feature type="compositionally biased region" description="Basic residues" evidence="11">
    <location>
        <begin position="1109"/>
        <end position="1134"/>
    </location>
</feature>
<dbReference type="InterPro" id="IPR014718">
    <property type="entry name" value="GH-type_carb-bd"/>
</dbReference>
<comment type="catalytic activity">
    <reaction evidence="1 10">
        <text>Hydrolysis of terminal non-reducing beta-D-galactose residues in beta-D-galactosides.</text>
        <dbReference type="EC" id="3.2.1.23"/>
    </reaction>
</comment>